<evidence type="ECO:0000256" key="6">
    <source>
        <dbReference type="SAM" id="Phobius"/>
    </source>
</evidence>
<dbReference type="AlphaFoldDB" id="I7LA02"/>
<feature type="transmembrane region" description="Helical" evidence="6">
    <location>
        <begin position="318"/>
        <end position="339"/>
    </location>
</feature>
<evidence type="ECO:0000259" key="7">
    <source>
        <dbReference type="Pfam" id="PF02687"/>
    </source>
</evidence>
<keyword evidence="9" id="KW-1185">Reference proteome</keyword>
<accession>I7LA02</accession>
<keyword evidence="4 6" id="KW-1133">Transmembrane helix</keyword>
<feature type="domain" description="ABC3 transporter permease C-terminal" evidence="7">
    <location>
        <begin position="717"/>
        <end position="828"/>
    </location>
</feature>
<protein>
    <submittedName>
        <fullName evidence="8">ABC superfamily ATP binding cassette transporter, membrane protein</fullName>
    </submittedName>
</protein>
<dbReference type="GO" id="GO:0005886">
    <property type="term" value="C:plasma membrane"/>
    <property type="evidence" value="ECO:0007669"/>
    <property type="project" value="UniProtKB-SubCell"/>
</dbReference>
<feature type="transmembrane region" description="Helical" evidence="6">
    <location>
        <begin position="808"/>
        <end position="827"/>
    </location>
</feature>
<proteinExistence type="predicted"/>
<dbReference type="EMBL" id="CAKE01000010">
    <property type="protein sequence ID" value="CCI81829.1"/>
    <property type="molecule type" value="Genomic_DNA"/>
</dbReference>
<evidence type="ECO:0000256" key="5">
    <source>
        <dbReference type="ARBA" id="ARBA00023136"/>
    </source>
</evidence>
<dbReference type="InterPro" id="IPR003838">
    <property type="entry name" value="ABC3_permease_C"/>
</dbReference>
<keyword evidence="3 6" id="KW-0812">Transmembrane</keyword>
<dbReference type="Pfam" id="PF02687">
    <property type="entry name" value="FtsX"/>
    <property type="match status" value="2"/>
</dbReference>
<evidence type="ECO:0000256" key="1">
    <source>
        <dbReference type="ARBA" id="ARBA00004651"/>
    </source>
</evidence>
<evidence type="ECO:0000256" key="4">
    <source>
        <dbReference type="ARBA" id="ARBA00022989"/>
    </source>
</evidence>
<dbReference type="Proteomes" id="UP000009320">
    <property type="component" value="Unassembled WGS sequence"/>
</dbReference>
<feature type="transmembrane region" description="Helical" evidence="6">
    <location>
        <begin position="407"/>
        <end position="435"/>
    </location>
</feature>
<feature type="transmembrane region" description="Helical" evidence="6">
    <location>
        <begin position="21"/>
        <end position="39"/>
    </location>
</feature>
<keyword evidence="2" id="KW-1003">Cell membrane</keyword>
<name>I7LA02_9LACO</name>
<dbReference type="eggNOG" id="COG0577">
    <property type="taxonomic scope" value="Bacteria"/>
</dbReference>
<comment type="caution">
    <text evidence="8">The sequence shown here is derived from an EMBL/GenBank/DDBJ whole genome shotgun (WGS) entry which is preliminary data.</text>
</comment>
<comment type="subcellular location">
    <subcellularLocation>
        <location evidence="1">Cell membrane</location>
        <topology evidence="1">Multi-pass membrane protein</topology>
    </subcellularLocation>
</comment>
<evidence type="ECO:0000256" key="2">
    <source>
        <dbReference type="ARBA" id="ARBA00022475"/>
    </source>
</evidence>
<sequence length="843" mass="95953">MMYKKILFKDAFQSLGGSLGRFIGIMLLMMVSAFAFIGLKMAGPDMRTSAQNFYNQTNLADMNVLTNYGLDAGDVAKINQQARHAQVEYSYLQDTTIKNHKNVIRIFSLSQSISKPELLSGHLPKRNNEIVLSNLQKNKYKIGQKIILNNYQLLKNSKFKIVGFVRPSDYTDKTNIGQTNIGAGQLDEIAYVRKNAFRSKNYQIAKIRFEKSKKMDSFSDTYQDFVDTKKKSLEENLKKRAVQKNSTLQSQITQNQQKLDLAKMNGINVVSAQPNLDRQKSLFKQLGPVNYVINDRKADSGYATFYSNAEKIELITNIFPVFLFAVAALVSLTAMTRFIDDQRQNIGVLRALGYTKFDACLKFVVYSLIASIIGVAIGSIGGFLWLPKIIFNSYTSNLTLTNFKAGFSWYYLFLTFLIAILCTTIAALIQLVFVLRQKPSELLLPKAPKNGSHIWLEKIQPLWNRLNFNYKVTIRNIFRYKVKMLMTILGVAGCTGLLIMGFGIKDSLVGISHKQYGEITKYDIIAIQKSNLKSSEKDKLEKVLSSNQIKSHTPIYLQQLTKRMDNTEQSIFLLVPQDSSQFDKYFVLKNRKSQKKIELKNNTVVISEKLAKLLNAHPGGRITLKQNDGKNISLKVGQICEMYMGHYILMNMATYNKYFHKKVRFNSQLIKTNASNQNKEVARKLLKTQAIQSVNLNTSNKKIIDNLVQSMNKVMFLLIALAALLAVIVIFTLTSANLEERTREISTVKVLGFFNNEVTMYIYRETIILSIIGILVGFLIGNWLHSFIIDNLAPLNMMFDPRMLWTNYLLSALIPIVITLVLSYFVYRKIKDIDMLKALQAVD</sequence>
<keyword evidence="5 6" id="KW-0472">Membrane</keyword>
<dbReference type="InterPro" id="IPR038766">
    <property type="entry name" value="Membrane_comp_ABC_pdt"/>
</dbReference>
<feature type="transmembrane region" description="Helical" evidence="6">
    <location>
        <begin position="360"/>
        <end position="387"/>
    </location>
</feature>
<evidence type="ECO:0000313" key="9">
    <source>
        <dbReference type="Proteomes" id="UP000009320"/>
    </source>
</evidence>
<feature type="transmembrane region" description="Helical" evidence="6">
    <location>
        <begin position="767"/>
        <end position="788"/>
    </location>
</feature>
<reference evidence="8 9" key="1">
    <citation type="submission" date="2012-06" db="EMBL/GenBank/DDBJ databases">
        <title>Draft Genome Sequence of Lactobacillus hominis Strain CRBIP 24.179T, isolated from human intestine.</title>
        <authorList>
            <person name="Cousin S."/>
            <person name="Ma L."/>
            <person name="Bizet C."/>
            <person name="Loux V."/>
            <person name="Bouchier C."/>
            <person name="Clermont D."/>
            <person name="Creno S."/>
        </authorList>
    </citation>
    <scope>NUCLEOTIDE SEQUENCE [LARGE SCALE GENOMIC DNA]</scope>
    <source>
        <strain evidence="9">CRBIP 24.179T</strain>
    </source>
</reference>
<gene>
    <name evidence="8" type="ORF">BN55_00560</name>
</gene>
<feature type="transmembrane region" description="Helical" evidence="6">
    <location>
        <begin position="484"/>
        <end position="504"/>
    </location>
</feature>
<dbReference type="PANTHER" id="PTHR30287:SF1">
    <property type="entry name" value="INNER MEMBRANE PROTEIN"/>
    <property type="match status" value="1"/>
</dbReference>
<feature type="transmembrane region" description="Helical" evidence="6">
    <location>
        <begin position="714"/>
        <end position="733"/>
    </location>
</feature>
<dbReference type="STRING" id="1423758.FC41_GL000962"/>
<organism evidence="8 9">
    <name type="scientific">Lactobacillus hominis DSM 23910 = CRBIP 24.179</name>
    <dbReference type="NCBI Taxonomy" id="1423758"/>
    <lineage>
        <taxon>Bacteria</taxon>
        <taxon>Bacillati</taxon>
        <taxon>Bacillota</taxon>
        <taxon>Bacilli</taxon>
        <taxon>Lactobacillales</taxon>
        <taxon>Lactobacillaceae</taxon>
        <taxon>Lactobacillus</taxon>
    </lineage>
</organism>
<evidence type="ECO:0000256" key="3">
    <source>
        <dbReference type="ARBA" id="ARBA00022692"/>
    </source>
</evidence>
<evidence type="ECO:0000313" key="8">
    <source>
        <dbReference type="EMBL" id="CCI81829.1"/>
    </source>
</evidence>
<feature type="domain" description="ABC3 transporter permease C-terminal" evidence="7">
    <location>
        <begin position="317"/>
        <end position="439"/>
    </location>
</feature>
<dbReference type="PANTHER" id="PTHR30287">
    <property type="entry name" value="MEMBRANE COMPONENT OF PREDICTED ABC SUPERFAMILY METABOLITE UPTAKE TRANSPORTER"/>
    <property type="match status" value="1"/>
</dbReference>